<reference evidence="6 7" key="1">
    <citation type="submission" date="2018-10" db="EMBL/GenBank/DDBJ databases">
        <title>Propionibacterium australiense Genome Sequencing and Assembly.</title>
        <authorList>
            <person name="Bernier A.-M."/>
            <person name="Bernard K."/>
        </authorList>
    </citation>
    <scope>NUCLEOTIDE SEQUENCE [LARGE SCALE GENOMIC DNA]</scope>
    <source>
        <strain evidence="6 7">NML98A078</strain>
    </source>
</reference>
<dbReference type="EMBL" id="RCIW01000013">
    <property type="protein sequence ID" value="RLP08629.1"/>
    <property type="molecule type" value="Genomic_DNA"/>
</dbReference>
<evidence type="ECO:0000256" key="2">
    <source>
        <dbReference type="ARBA" id="ARBA00022801"/>
    </source>
</evidence>
<dbReference type="PANTHER" id="PTHR11559">
    <property type="entry name" value="CARBOXYLESTERASE"/>
    <property type="match status" value="1"/>
</dbReference>
<dbReference type="InterPro" id="IPR002018">
    <property type="entry name" value="CarbesteraseB"/>
</dbReference>
<protein>
    <recommendedName>
        <fullName evidence="3">Carboxylic ester hydrolase</fullName>
        <ecNumber evidence="3">3.1.1.-</ecNumber>
    </recommendedName>
</protein>
<gene>
    <name evidence="6" type="ORF">D7U36_09330</name>
</gene>
<organism evidence="6 7">
    <name type="scientific">Propionibacterium australiense</name>
    <dbReference type="NCBI Taxonomy" id="119981"/>
    <lineage>
        <taxon>Bacteria</taxon>
        <taxon>Bacillati</taxon>
        <taxon>Actinomycetota</taxon>
        <taxon>Actinomycetes</taxon>
        <taxon>Propionibacteriales</taxon>
        <taxon>Propionibacteriaceae</taxon>
        <taxon>Propionibacterium</taxon>
    </lineage>
</organism>
<dbReference type="AlphaFoldDB" id="A0A8B3FQW8"/>
<evidence type="ECO:0000259" key="5">
    <source>
        <dbReference type="Pfam" id="PF00135"/>
    </source>
</evidence>
<evidence type="ECO:0000256" key="3">
    <source>
        <dbReference type="RuleBase" id="RU361235"/>
    </source>
</evidence>
<evidence type="ECO:0000256" key="1">
    <source>
        <dbReference type="ARBA" id="ARBA00005964"/>
    </source>
</evidence>
<comment type="caution">
    <text evidence="6">The sequence shown here is derived from an EMBL/GenBank/DDBJ whole genome shotgun (WGS) entry which is preliminary data.</text>
</comment>
<evidence type="ECO:0000256" key="4">
    <source>
        <dbReference type="SAM" id="MobiDB-lite"/>
    </source>
</evidence>
<dbReference type="InterPro" id="IPR029058">
    <property type="entry name" value="AB_hydrolase_fold"/>
</dbReference>
<dbReference type="GO" id="GO:0016787">
    <property type="term" value="F:hydrolase activity"/>
    <property type="evidence" value="ECO:0007669"/>
    <property type="project" value="UniProtKB-KW"/>
</dbReference>
<name>A0A8B3FQW8_9ACTN</name>
<keyword evidence="2 3" id="KW-0378">Hydrolase</keyword>
<dbReference type="Pfam" id="PF00135">
    <property type="entry name" value="COesterase"/>
    <property type="match status" value="1"/>
</dbReference>
<sequence length="533" mass="57856">MDPDANKRQDPPCSRFVGDDGAPGRRCGRARTQQEGSMQITPYGSVLADVTGGRVVGFVDNDGMKVFRGIPYAAAPYGANRFKAPQPVVPWDGERDATTFGPSTYQIEPLFRGHGFNYRAIMSPGWRPGDETLNLNIWTPGEAGDNLPVLVYIHGGAFLTGNGGLPAYDGHHLAERGAVYVSIHYRTGTEGFGAFEGAATNRGLRDQIAALTWVQENIARFGGDPDRVMVHGESAGGMSIALLLASPAADGLFHRAIVQSGSSPMADSPELAADRARRIAAALGTEPTAEAIAAVDQKTLLDTALPALAENHTDRWDMLALGPWVDGEIVPEDLDTAMLARPVRPTIWGTNRDEGNLFLITPDMMSTATEETLAGYLMASHGAVEPLRTMLLERARIHEPGMAMAQHLSWTTFTGPTMTAVDQLAGDGRPTWLYRFDYASRANDGRAQACHMSEFPFVWDNLDSPAHRQMTGPNPPQRLATEMADAWVRFAATADPGWPAFTDPQRIGRVFDTTSRDVPGLDQELWRAWTNQG</sequence>
<feature type="domain" description="Carboxylesterase type B" evidence="5">
    <location>
        <begin position="50"/>
        <end position="496"/>
    </location>
</feature>
<feature type="region of interest" description="Disordered" evidence="4">
    <location>
        <begin position="1"/>
        <end position="36"/>
    </location>
</feature>
<dbReference type="Gene3D" id="3.40.50.1820">
    <property type="entry name" value="alpha/beta hydrolase"/>
    <property type="match status" value="1"/>
</dbReference>
<dbReference type="InterPro" id="IPR050309">
    <property type="entry name" value="Type-B_Carboxylest/Lipase"/>
</dbReference>
<dbReference type="SUPFAM" id="SSF53474">
    <property type="entry name" value="alpha/beta-Hydrolases"/>
    <property type="match status" value="1"/>
</dbReference>
<accession>A0A8B3FQW8</accession>
<evidence type="ECO:0000313" key="7">
    <source>
        <dbReference type="Proteomes" id="UP000279336"/>
    </source>
</evidence>
<proteinExistence type="inferred from homology"/>
<dbReference type="InterPro" id="IPR019826">
    <property type="entry name" value="Carboxylesterase_B_AS"/>
</dbReference>
<evidence type="ECO:0000313" key="6">
    <source>
        <dbReference type="EMBL" id="RLP08629.1"/>
    </source>
</evidence>
<feature type="compositionally biased region" description="Basic and acidic residues" evidence="4">
    <location>
        <begin position="1"/>
        <end position="10"/>
    </location>
</feature>
<dbReference type="EC" id="3.1.1.-" evidence="3"/>
<dbReference type="Proteomes" id="UP000279336">
    <property type="component" value="Unassembled WGS sequence"/>
</dbReference>
<dbReference type="PROSITE" id="PS00122">
    <property type="entry name" value="CARBOXYLESTERASE_B_1"/>
    <property type="match status" value="1"/>
</dbReference>
<comment type="similarity">
    <text evidence="1 3">Belongs to the type-B carboxylesterase/lipase family.</text>
</comment>